<dbReference type="AlphaFoldDB" id="A0A0L0ML43"/>
<evidence type="ECO:0000313" key="3">
    <source>
        <dbReference type="Proteomes" id="UP000037086"/>
    </source>
</evidence>
<dbReference type="SUPFAM" id="SSF48295">
    <property type="entry name" value="TrpR-like"/>
    <property type="match status" value="1"/>
</dbReference>
<reference evidence="2 3" key="1">
    <citation type="journal article" date="2015" name="BMC Microbiol.">
        <title>'Candidatus Phytoplasma phoenicium' associated with almond witches'-broom disease: from draft genome to genetic diversity among strain populations.</title>
        <authorList>
            <person name="Quaglino F."/>
            <person name="Kube M."/>
            <person name="Jawhari M."/>
            <person name="Abou-Jawdah Y."/>
            <person name="Siewert C."/>
            <person name="Choueiri E."/>
            <person name="Sobh H."/>
            <person name="Casati P."/>
            <person name="Tedeschi R."/>
            <person name="Molino Lova M."/>
            <person name="Alma A."/>
            <person name="Bianco P.A."/>
        </authorList>
    </citation>
    <scope>NUCLEOTIDE SEQUENCE [LARGE SCALE GENOMIC DNA]</scope>
    <source>
        <strain evidence="2 3">SA213</strain>
    </source>
</reference>
<organism evidence="2 3">
    <name type="scientific">Candidatus Phytoplasma phoenicium</name>
    <dbReference type="NCBI Taxonomy" id="198422"/>
    <lineage>
        <taxon>Bacteria</taxon>
        <taxon>Bacillati</taxon>
        <taxon>Mycoplasmatota</taxon>
        <taxon>Mollicutes</taxon>
        <taxon>Acholeplasmatales</taxon>
        <taxon>Acholeplasmataceae</taxon>
        <taxon>Candidatus Phytoplasma</taxon>
        <taxon>16SrIX (Pigeon pea witches'-broom group)</taxon>
    </lineage>
</organism>
<dbReference type="RefSeq" id="WP_050337005.1">
    <property type="nucleotide sequence ID" value="NZ_JPSQ01000007.1"/>
</dbReference>
<evidence type="ECO:0000259" key="1">
    <source>
        <dbReference type="PROSITE" id="PS50994"/>
    </source>
</evidence>
<keyword evidence="3" id="KW-1185">Reference proteome</keyword>
<dbReference type="InterPro" id="IPR010921">
    <property type="entry name" value="Trp_repressor/repl_initiator"/>
</dbReference>
<dbReference type="EMBL" id="JPSQ01000007">
    <property type="protein sequence ID" value="KND62719.1"/>
    <property type="molecule type" value="Genomic_DNA"/>
</dbReference>
<gene>
    <name evidence="2" type="ORF">AlmWB_00650</name>
</gene>
<name>A0A0L0ML43_9MOLU</name>
<dbReference type="NCBIfam" id="NF033516">
    <property type="entry name" value="transpos_IS3"/>
    <property type="match status" value="1"/>
</dbReference>
<dbReference type="InterPro" id="IPR012337">
    <property type="entry name" value="RNaseH-like_sf"/>
</dbReference>
<dbReference type="Pfam" id="PF13333">
    <property type="entry name" value="rve_2"/>
    <property type="match status" value="1"/>
</dbReference>
<dbReference type="PANTHER" id="PTHR46889:SF5">
    <property type="entry name" value="INTEGRASE PROTEIN"/>
    <property type="match status" value="1"/>
</dbReference>
<dbReference type="InterPro" id="IPR050900">
    <property type="entry name" value="Transposase_IS3/IS150/IS904"/>
</dbReference>
<sequence>MIKKKYSLEIKLKAVLAFQEGAHYHTIQQRLGIKNFSQIYRWVKWFQTKQWDRLQPKRGPQYTNPKNIPDQPKEKTYLLIKQEIQKILKLKAPLNKKVFLTIIKKYQQIVPLKQLRKWLGLTKTTYYRWLKAATSSSSPLTIQIQQICLQNKYYNSLGQSRFIWVYRKVHAFLVSQGVKVNAKTVYNKMKALKSLCQTKKNRYIKTIHQQAYYRRPLSTTNLLKNNFTASQPAQKLCADFTCFIYGQHQRLYLSIIMDLYNREIVAYQWAEQQTNSLVLKTLQQLPYCTQPGIFHSDQGSQYTSLEFQTVLTSKNLMPSFSEKGEPSQNACVEAFFSNLKCETFYLEKKKFCTKNRLINLIDTFIQHYNQSRQLSFLNYVSPLQYKQIKQQALNR</sequence>
<dbReference type="Proteomes" id="UP000037086">
    <property type="component" value="Unassembled WGS sequence"/>
</dbReference>
<accession>A0A0L0ML43</accession>
<dbReference type="PATRIC" id="fig|198422.3.peg.317"/>
<dbReference type="GO" id="GO:0015074">
    <property type="term" value="P:DNA integration"/>
    <property type="evidence" value="ECO:0007669"/>
    <property type="project" value="InterPro"/>
</dbReference>
<dbReference type="InterPro" id="IPR001584">
    <property type="entry name" value="Integrase_cat-core"/>
</dbReference>
<dbReference type="PANTHER" id="PTHR46889">
    <property type="entry name" value="TRANSPOSASE INSF FOR INSERTION SEQUENCE IS3B-RELATED"/>
    <property type="match status" value="1"/>
</dbReference>
<dbReference type="PROSITE" id="PS50994">
    <property type="entry name" value="INTEGRASE"/>
    <property type="match status" value="1"/>
</dbReference>
<dbReference type="Pfam" id="PF13518">
    <property type="entry name" value="HTH_28"/>
    <property type="match status" value="1"/>
</dbReference>
<evidence type="ECO:0000313" key="2">
    <source>
        <dbReference type="EMBL" id="KND62719.1"/>
    </source>
</evidence>
<comment type="caution">
    <text evidence="2">The sequence shown here is derived from an EMBL/GenBank/DDBJ whole genome shotgun (WGS) entry which is preliminary data.</text>
</comment>
<protein>
    <submittedName>
        <fullName evidence="2">Integrase</fullName>
    </submittedName>
</protein>
<dbReference type="GO" id="GO:0043565">
    <property type="term" value="F:sequence-specific DNA binding"/>
    <property type="evidence" value="ECO:0007669"/>
    <property type="project" value="InterPro"/>
</dbReference>
<dbReference type="Pfam" id="PF00665">
    <property type="entry name" value="rve"/>
    <property type="match status" value="1"/>
</dbReference>
<dbReference type="InterPro" id="IPR048020">
    <property type="entry name" value="Transpos_IS3"/>
</dbReference>
<dbReference type="InterPro" id="IPR055247">
    <property type="entry name" value="InsJ-like_HTH"/>
</dbReference>
<dbReference type="Gene3D" id="3.30.420.10">
    <property type="entry name" value="Ribonuclease H-like superfamily/Ribonuclease H"/>
    <property type="match status" value="1"/>
</dbReference>
<feature type="domain" description="Integrase catalytic" evidence="1">
    <location>
        <begin position="228"/>
        <end position="390"/>
    </location>
</feature>
<dbReference type="InterPro" id="IPR036397">
    <property type="entry name" value="RNaseH_sf"/>
</dbReference>
<dbReference type="SUPFAM" id="SSF53098">
    <property type="entry name" value="Ribonuclease H-like"/>
    <property type="match status" value="1"/>
</dbReference>
<proteinExistence type="predicted"/>